<dbReference type="PANTHER" id="PTHR43537:SF41">
    <property type="entry name" value="TRANSCRIPTIONAL REGULATORY PROTEIN"/>
    <property type="match status" value="1"/>
</dbReference>
<dbReference type="PROSITE" id="PS50949">
    <property type="entry name" value="HTH_GNTR"/>
    <property type="match status" value="1"/>
</dbReference>
<evidence type="ECO:0000256" key="3">
    <source>
        <dbReference type="ARBA" id="ARBA00023163"/>
    </source>
</evidence>
<dbReference type="Proteomes" id="UP000315677">
    <property type="component" value="Unassembled WGS sequence"/>
</dbReference>
<proteinExistence type="predicted"/>
<dbReference type="Pfam" id="PF00392">
    <property type="entry name" value="GntR"/>
    <property type="match status" value="1"/>
</dbReference>
<dbReference type="Gene3D" id="1.20.120.530">
    <property type="entry name" value="GntR ligand-binding domain-like"/>
    <property type="match status" value="1"/>
</dbReference>
<dbReference type="SMART" id="SM00895">
    <property type="entry name" value="FCD"/>
    <property type="match status" value="1"/>
</dbReference>
<dbReference type="RefSeq" id="WP_170231433.1">
    <property type="nucleotide sequence ID" value="NZ_VFPA01000002.1"/>
</dbReference>
<dbReference type="AlphaFoldDB" id="A0A543DQK7"/>
<name>A0A543DQK7_9PSEU</name>
<evidence type="ECO:0000313" key="7">
    <source>
        <dbReference type="Proteomes" id="UP000315677"/>
    </source>
</evidence>
<protein>
    <submittedName>
        <fullName evidence="6">GntR family transcriptional regulator</fullName>
    </submittedName>
</protein>
<dbReference type="EMBL" id="VFPA01000002">
    <property type="protein sequence ID" value="TQM11604.1"/>
    <property type="molecule type" value="Genomic_DNA"/>
</dbReference>
<keyword evidence="7" id="KW-1185">Reference proteome</keyword>
<dbReference type="InterPro" id="IPR036388">
    <property type="entry name" value="WH-like_DNA-bd_sf"/>
</dbReference>
<evidence type="ECO:0000313" key="6">
    <source>
        <dbReference type="EMBL" id="TQM11604.1"/>
    </source>
</evidence>
<dbReference type="SUPFAM" id="SSF48008">
    <property type="entry name" value="GntR ligand-binding domain-like"/>
    <property type="match status" value="1"/>
</dbReference>
<evidence type="ECO:0000256" key="1">
    <source>
        <dbReference type="ARBA" id="ARBA00023015"/>
    </source>
</evidence>
<keyword evidence="1" id="KW-0805">Transcription regulation</keyword>
<dbReference type="InterPro" id="IPR036390">
    <property type="entry name" value="WH_DNA-bd_sf"/>
</dbReference>
<keyword evidence="3" id="KW-0804">Transcription</keyword>
<dbReference type="Pfam" id="PF07729">
    <property type="entry name" value="FCD"/>
    <property type="match status" value="1"/>
</dbReference>
<dbReference type="GO" id="GO:0003700">
    <property type="term" value="F:DNA-binding transcription factor activity"/>
    <property type="evidence" value="ECO:0007669"/>
    <property type="project" value="InterPro"/>
</dbReference>
<keyword evidence="2" id="KW-0238">DNA-binding</keyword>
<dbReference type="SUPFAM" id="SSF46785">
    <property type="entry name" value="Winged helix' DNA-binding domain"/>
    <property type="match status" value="1"/>
</dbReference>
<dbReference type="Gene3D" id="1.10.10.10">
    <property type="entry name" value="Winged helix-like DNA-binding domain superfamily/Winged helix DNA-binding domain"/>
    <property type="match status" value="1"/>
</dbReference>
<feature type="domain" description="HTH gntR-type" evidence="5">
    <location>
        <begin position="22"/>
        <end position="89"/>
    </location>
</feature>
<evidence type="ECO:0000256" key="4">
    <source>
        <dbReference type="SAM" id="MobiDB-lite"/>
    </source>
</evidence>
<gene>
    <name evidence="6" type="ORF">FB558_4169</name>
</gene>
<dbReference type="InterPro" id="IPR000524">
    <property type="entry name" value="Tscrpt_reg_HTH_GntR"/>
</dbReference>
<dbReference type="SMART" id="SM00345">
    <property type="entry name" value="HTH_GNTR"/>
    <property type="match status" value="1"/>
</dbReference>
<dbReference type="GO" id="GO:0003677">
    <property type="term" value="F:DNA binding"/>
    <property type="evidence" value="ECO:0007669"/>
    <property type="project" value="UniProtKB-KW"/>
</dbReference>
<comment type="caution">
    <text evidence="6">The sequence shown here is derived from an EMBL/GenBank/DDBJ whole genome shotgun (WGS) entry which is preliminary data.</text>
</comment>
<dbReference type="InterPro" id="IPR011711">
    <property type="entry name" value="GntR_C"/>
</dbReference>
<evidence type="ECO:0000259" key="5">
    <source>
        <dbReference type="PROSITE" id="PS50949"/>
    </source>
</evidence>
<sequence length="256" mass="28572">MGTQSGTRALRDLAHRMAPGYRSVGDMVYAVLRDALLAGAFQPGERLRQETLADAIGVSRVPVRAALLQLESDGLVTFQPRRGAVVSAPTADDVAEVYELRRVLEAYALRRSMAVMTEERLAELRRLADESDAQTEGAPFVESRKRFYHALYDGDRNPQLLEMVEQLRLKVGRYMLGWRLHGAGEHTHRDLVEAVSRADADGAERILTEHLERVRDGVLGMLRHITRAADPEPPTTPTRPVGGRRPDREMTCAPRT</sequence>
<organism evidence="6 7">
    <name type="scientific">Pseudonocardia kunmingensis</name>
    <dbReference type="NCBI Taxonomy" id="630975"/>
    <lineage>
        <taxon>Bacteria</taxon>
        <taxon>Bacillati</taxon>
        <taxon>Actinomycetota</taxon>
        <taxon>Actinomycetes</taxon>
        <taxon>Pseudonocardiales</taxon>
        <taxon>Pseudonocardiaceae</taxon>
        <taxon>Pseudonocardia</taxon>
    </lineage>
</organism>
<reference evidence="6 7" key="1">
    <citation type="submission" date="2019-06" db="EMBL/GenBank/DDBJ databases">
        <title>Sequencing the genomes of 1000 actinobacteria strains.</title>
        <authorList>
            <person name="Klenk H.-P."/>
        </authorList>
    </citation>
    <scope>NUCLEOTIDE SEQUENCE [LARGE SCALE GENOMIC DNA]</scope>
    <source>
        <strain evidence="6 7">DSM 45301</strain>
    </source>
</reference>
<dbReference type="CDD" id="cd07377">
    <property type="entry name" value="WHTH_GntR"/>
    <property type="match status" value="1"/>
</dbReference>
<dbReference type="InterPro" id="IPR008920">
    <property type="entry name" value="TF_FadR/GntR_C"/>
</dbReference>
<feature type="region of interest" description="Disordered" evidence="4">
    <location>
        <begin position="228"/>
        <end position="256"/>
    </location>
</feature>
<accession>A0A543DQK7</accession>
<dbReference type="PANTHER" id="PTHR43537">
    <property type="entry name" value="TRANSCRIPTIONAL REGULATOR, GNTR FAMILY"/>
    <property type="match status" value="1"/>
</dbReference>
<evidence type="ECO:0000256" key="2">
    <source>
        <dbReference type="ARBA" id="ARBA00023125"/>
    </source>
</evidence>